<dbReference type="InterPro" id="IPR013130">
    <property type="entry name" value="Fe3_Rdtase_TM_dom"/>
</dbReference>
<gene>
    <name evidence="7 9" type="primary">msrQ</name>
    <name evidence="9" type="ORF">GH815_11345</name>
</gene>
<dbReference type="GO" id="GO:0030091">
    <property type="term" value="P:protein repair"/>
    <property type="evidence" value="ECO:0007669"/>
    <property type="project" value="UniProtKB-UniRule"/>
</dbReference>
<evidence type="ECO:0000256" key="2">
    <source>
        <dbReference type="ARBA" id="ARBA00022448"/>
    </source>
</evidence>
<evidence type="ECO:0000313" key="10">
    <source>
        <dbReference type="Proteomes" id="UP000466730"/>
    </source>
</evidence>
<dbReference type="Proteomes" id="UP000466730">
    <property type="component" value="Unassembled WGS sequence"/>
</dbReference>
<dbReference type="InterPro" id="IPR022837">
    <property type="entry name" value="MsrQ-like"/>
</dbReference>
<evidence type="ECO:0000313" key="9">
    <source>
        <dbReference type="EMBL" id="MRH21589.1"/>
    </source>
</evidence>
<dbReference type="RefSeq" id="WP_153748892.1">
    <property type="nucleotide sequence ID" value="NZ_BAAADI010000035.1"/>
</dbReference>
<comment type="subunit">
    <text evidence="7">Heterodimer of a catalytic subunit (MsrP) and a heme-binding subunit (MsrQ).</text>
</comment>
<comment type="similarity">
    <text evidence="7">Belongs to the MsrQ family.</text>
</comment>
<dbReference type="GO" id="GO:0016679">
    <property type="term" value="F:oxidoreductase activity, acting on diphenols and related substances as donors"/>
    <property type="evidence" value="ECO:0007669"/>
    <property type="project" value="TreeGrafter"/>
</dbReference>
<dbReference type="NCBIfam" id="NF003833">
    <property type="entry name" value="PRK05419.1-5"/>
    <property type="match status" value="1"/>
</dbReference>
<keyword evidence="7" id="KW-0349">Heme</keyword>
<organism evidence="9 10">
    <name type="scientific">Rhodovulum strictum</name>
    <dbReference type="NCBI Taxonomy" id="58314"/>
    <lineage>
        <taxon>Bacteria</taxon>
        <taxon>Pseudomonadati</taxon>
        <taxon>Pseudomonadota</taxon>
        <taxon>Alphaproteobacteria</taxon>
        <taxon>Rhodobacterales</taxon>
        <taxon>Paracoccaceae</taxon>
        <taxon>Rhodovulum</taxon>
    </lineage>
</organism>
<feature type="transmembrane region" description="Helical" evidence="7">
    <location>
        <begin position="155"/>
        <end position="173"/>
    </location>
</feature>
<keyword evidence="7" id="KW-1003">Cell membrane</keyword>
<dbReference type="GO" id="GO:0020037">
    <property type="term" value="F:heme binding"/>
    <property type="evidence" value="ECO:0007669"/>
    <property type="project" value="UniProtKB-UniRule"/>
</dbReference>
<feature type="domain" description="Ferric oxidoreductase" evidence="8">
    <location>
        <begin position="56"/>
        <end position="163"/>
    </location>
</feature>
<dbReference type="AlphaFoldDB" id="A0A844BG69"/>
<comment type="caution">
    <text evidence="9">The sequence shown here is derived from an EMBL/GenBank/DDBJ whole genome shotgun (WGS) entry which is preliminary data.</text>
</comment>
<keyword evidence="7" id="KW-0249">Electron transport</keyword>
<keyword evidence="5 7" id="KW-0408">Iron</keyword>
<dbReference type="GO" id="GO:0009055">
    <property type="term" value="F:electron transfer activity"/>
    <property type="evidence" value="ECO:0007669"/>
    <property type="project" value="UniProtKB-UniRule"/>
</dbReference>
<evidence type="ECO:0000256" key="4">
    <source>
        <dbReference type="ARBA" id="ARBA00022989"/>
    </source>
</evidence>
<dbReference type="EMBL" id="WJPO01000017">
    <property type="protein sequence ID" value="MRH21589.1"/>
    <property type="molecule type" value="Genomic_DNA"/>
</dbReference>
<dbReference type="HAMAP" id="MF_01207">
    <property type="entry name" value="MsrQ"/>
    <property type="match status" value="1"/>
</dbReference>
<keyword evidence="7" id="KW-0285">Flavoprotein</keyword>
<dbReference type="PANTHER" id="PTHR36964:SF1">
    <property type="entry name" value="PROTEIN-METHIONINE-SULFOXIDE REDUCTASE HEME-BINDING SUBUNIT MSRQ"/>
    <property type="match status" value="1"/>
</dbReference>
<protein>
    <recommendedName>
        <fullName evidence="7">Protein-methionine-sulfoxide reductase heme-binding subunit MsrQ</fullName>
    </recommendedName>
    <alternativeName>
        <fullName evidence="7">Flavocytochrome MsrQ</fullName>
    </alternativeName>
</protein>
<keyword evidence="6 7" id="KW-0472">Membrane</keyword>
<dbReference type="GO" id="GO:0010181">
    <property type="term" value="F:FMN binding"/>
    <property type="evidence" value="ECO:0007669"/>
    <property type="project" value="UniProtKB-UniRule"/>
</dbReference>
<comment type="subcellular location">
    <subcellularLocation>
        <location evidence="7">Cell membrane</location>
        <topology evidence="7">Multi-pass membrane protein</topology>
    </subcellularLocation>
    <subcellularLocation>
        <location evidence="1">Membrane</location>
        <topology evidence="1">Multi-pass membrane protein</topology>
    </subcellularLocation>
</comment>
<evidence type="ECO:0000256" key="7">
    <source>
        <dbReference type="HAMAP-Rule" id="MF_01207"/>
    </source>
</evidence>
<comment type="function">
    <text evidence="7">Part of the MsrPQ system that repairs oxidized periplasmic proteins containing methionine sulfoxide residues (Met-O), using respiratory chain electrons. Thus protects these proteins from oxidative-stress damage caused by reactive species of oxygen and chlorine generated by the host defense mechanisms. MsrPQ is essential for the maintenance of envelope integrity under bleach stress, rescuing a wide series of structurally unrelated periplasmic proteins from methionine oxidation. MsrQ provides electrons for reduction to the reductase catalytic subunit MsrP, using the quinone pool of the respiratory chain.</text>
</comment>
<evidence type="ECO:0000256" key="5">
    <source>
        <dbReference type="ARBA" id="ARBA00023004"/>
    </source>
</evidence>
<keyword evidence="3 7" id="KW-0812">Transmembrane</keyword>
<name>A0A844BG69_9RHOB</name>
<evidence type="ECO:0000256" key="1">
    <source>
        <dbReference type="ARBA" id="ARBA00004141"/>
    </source>
</evidence>
<feature type="transmembrane region" description="Helical" evidence="7">
    <location>
        <begin position="82"/>
        <end position="101"/>
    </location>
</feature>
<feature type="transmembrane region" description="Helical" evidence="7">
    <location>
        <begin position="51"/>
        <end position="70"/>
    </location>
</feature>
<dbReference type="PANTHER" id="PTHR36964">
    <property type="entry name" value="PROTEIN-METHIONINE-SULFOXIDE REDUCTASE HEME-BINDING SUBUNIT MSRQ"/>
    <property type="match status" value="1"/>
</dbReference>
<accession>A0A844BG69</accession>
<comment type="cofactor">
    <cofactor evidence="7">
        <name>FMN</name>
        <dbReference type="ChEBI" id="CHEBI:58210"/>
    </cofactor>
    <text evidence="7">Binds 1 FMN per subunit.</text>
</comment>
<feature type="transmembrane region" description="Helical" evidence="7">
    <location>
        <begin position="179"/>
        <end position="196"/>
    </location>
</feature>
<feature type="transmembrane region" description="Helical" evidence="7">
    <location>
        <begin position="113"/>
        <end position="134"/>
    </location>
</feature>
<dbReference type="Pfam" id="PF01794">
    <property type="entry name" value="Ferric_reduct"/>
    <property type="match status" value="1"/>
</dbReference>
<feature type="transmembrane region" description="Helical" evidence="7">
    <location>
        <begin position="20"/>
        <end position="39"/>
    </location>
</feature>
<keyword evidence="4 7" id="KW-1133">Transmembrane helix</keyword>
<keyword evidence="7" id="KW-0479">Metal-binding</keyword>
<evidence type="ECO:0000256" key="6">
    <source>
        <dbReference type="ARBA" id="ARBA00023136"/>
    </source>
</evidence>
<reference evidence="9 10" key="1">
    <citation type="submission" date="2019-11" db="EMBL/GenBank/DDBJ databases">
        <title>Draft Whole-Genome sequence of the marine photosynthetic bacterium Rhodovulum strictum DSM 11289.</title>
        <authorList>
            <person name="Kyndt J.A."/>
            <person name="Meyer T.E."/>
        </authorList>
    </citation>
    <scope>NUCLEOTIDE SEQUENCE [LARGE SCALE GENOMIC DNA]</scope>
    <source>
        <strain evidence="9 10">DSM 11289</strain>
    </source>
</reference>
<keyword evidence="2 7" id="KW-0813">Transport</keyword>
<keyword evidence="10" id="KW-1185">Reference proteome</keyword>
<proteinExistence type="inferred from homology"/>
<dbReference type="OrthoDB" id="9788328at2"/>
<evidence type="ECO:0000259" key="8">
    <source>
        <dbReference type="Pfam" id="PF01794"/>
    </source>
</evidence>
<sequence>MGLAGRINGALRRIPVWPVYVLGLAPVPWLFWLAATGGLGVEPISALQQRLGLAGLQVLVAGFAVTPLRRLTGVNLMRFRRALGLVGFGYILVHVLVWLLLDLQSWALVRADILKRPYITVGMAAFLLLVPLALTSADRALRWLGPVRWRRLHRLVYFALPLGAVHFVMQAKGWQIEPFAYLAAIMLLLALRMRLIRARVAT</sequence>
<evidence type="ECO:0000256" key="3">
    <source>
        <dbReference type="ARBA" id="ARBA00022692"/>
    </source>
</evidence>
<keyword evidence="7" id="KW-0288">FMN</keyword>
<comment type="cofactor">
    <cofactor evidence="7">
        <name>heme b</name>
        <dbReference type="ChEBI" id="CHEBI:60344"/>
    </cofactor>
    <text evidence="7">Binds 1 heme b (iron(II)-protoporphyrin IX) group per subunit.</text>
</comment>
<dbReference type="GO" id="GO:0005886">
    <property type="term" value="C:plasma membrane"/>
    <property type="evidence" value="ECO:0007669"/>
    <property type="project" value="UniProtKB-SubCell"/>
</dbReference>
<dbReference type="GO" id="GO:0046872">
    <property type="term" value="F:metal ion binding"/>
    <property type="evidence" value="ECO:0007669"/>
    <property type="project" value="UniProtKB-KW"/>
</dbReference>